<dbReference type="GO" id="GO:0005524">
    <property type="term" value="F:ATP binding"/>
    <property type="evidence" value="ECO:0007669"/>
    <property type="project" value="TreeGrafter"/>
</dbReference>
<dbReference type="Gene3D" id="3.40.50.300">
    <property type="entry name" value="P-loop containing nucleotide triphosphate hydrolases"/>
    <property type="match status" value="1"/>
</dbReference>
<dbReference type="GO" id="GO:0005829">
    <property type="term" value="C:cytosol"/>
    <property type="evidence" value="ECO:0007669"/>
    <property type="project" value="TreeGrafter"/>
</dbReference>
<dbReference type="GO" id="GO:0009898">
    <property type="term" value="C:cytoplasmic side of plasma membrane"/>
    <property type="evidence" value="ECO:0007669"/>
    <property type="project" value="TreeGrafter"/>
</dbReference>
<evidence type="ECO:0000259" key="2">
    <source>
        <dbReference type="Pfam" id="PF01656"/>
    </source>
</evidence>
<proteinExistence type="predicted"/>
<evidence type="ECO:0000313" key="3">
    <source>
        <dbReference type="EMBL" id="MCC2028834.1"/>
    </source>
</evidence>
<name>A0A9X1LN75_9MICO</name>
<sequence length="434" mass="46556">MTTDTIPRAYATVTGPHATFVGPDGQPEPISATGDEDIRRVVVRRATDHARRAGTALELVTSGDRGEHRLLISAAGEITAAPADVPEPRNAPTPGVNVAPPPEPDPPDHTITGDSDADADADLDAGSDGTIARRSFITSGETQATGTGWRHLAARAGIRIPETKTQRARREAIASVSRHWAGYRNIAVANGKGGVGKTMTSSMLAAVFARHGGGNVLAWDNNDTRGTLGWRTEQGLYDTTIRDLLPAAPDLLSATASVSDISRFVHHQSADRYDVLRSNPELLAAHQRIEHADFDLLMQVAMHYYRLIVFDSGNDESADRWLRMIDSAHQLVIPTLPSPESAESASLLLEALRQRDRHSANLAANAVVIVTQPEAGSRRDIDAIAAGFTDQVRVVETVPFDPALKSGPLRFDALRRTSQDAWIRVAAAIATGLS</sequence>
<comment type="caution">
    <text evidence="3">The sequence shown here is derived from an EMBL/GenBank/DDBJ whole genome shotgun (WGS) entry which is preliminary data.</text>
</comment>
<dbReference type="PANTHER" id="PTHR43384">
    <property type="entry name" value="SEPTUM SITE-DETERMINING PROTEIN MIND HOMOLOG, CHLOROPLASTIC-RELATED"/>
    <property type="match status" value="1"/>
</dbReference>
<dbReference type="InterPro" id="IPR002586">
    <property type="entry name" value="CobQ/CobB/MinD/ParA_Nub-bd_dom"/>
</dbReference>
<dbReference type="GO" id="GO:0016887">
    <property type="term" value="F:ATP hydrolysis activity"/>
    <property type="evidence" value="ECO:0007669"/>
    <property type="project" value="TreeGrafter"/>
</dbReference>
<gene>
    <name evidence="3" type="ORF">KEC56_04765</name>
</gene>
<accession>A0A9X1LN75</accession>
<keyword evidence="4" id="KW-1185">Reference proteome</keyword>
<feature type="domain" description="CobQ/CobB/MinD/ParA nucleotide binding" evidence="2">
    <location>
        <begin position="186"/>
        <end position="409"/>
    </location>
</feature>
<evidence type="ECO:0000313" key="4">
    <source>
        <dbReference type="Proteomes" id="UP001139289"/>
    </source>
</evidence>
<dbReference type="InterPro" id="IPR027417">
    <property type="entry name" value="P-loop_NTPase"/>
</dbReference>
<feature type="region of interest" description="Disordered" evidence="1">
    <location>
        <begin position="79"/>
        <end position="126"/>
    </location>
</feature>
<dbReference type="Pfam" id="PF01656">
    <property type="entry name" value="CbiA"/>
    <property type="match status" value="1"/>
</dbReference>
<dbReference type="Proteomes" id="UP001139289">
    <property type="component" value="Unassembled WGS sequence"/>
</dbReference>
<dbReference type="PANTHER" id="PTHR43384:SF14">
    <property type="entry name" value="ESX-1 SECRETION-ASSOCIATED PROTEIN ESPI"/>
    <property type="match status" value="1"/>
</dbReference>
<protein>
    <submittedName>
        <fullName evidence="3">AAA family ATPase</fullName>
    </submittedName>
</protein>
<feature type="compositionally biased region" description="Acidic residues" evidence="1">
    <location>
        <begin position="115"/>
        <end position="125"/>
    </location>
</feature>
<dbReference type="GO" id="GO:0051782">
    <property type="term" value="P:negative regulation of cell division"/>
    <property type="evidence" value="ECO:0007669"/>
    <property type="project" value="TreeGrafter"/>
</dbReference>
<reference evidence="3" key="1">
    <citation type="submission" date="2021-04" db="EMBL/GenBank/DDBJ databases">
        <title>Microbacterium tenobrionis sp. nov. and Microbacterium allomyrinae sp. nov., isolated from larvae of Tenobrio molitor and Allomyrina dichotoma, respectively.</title>
        <authorList>
            <person name="Lee S.D."/>
        </authorList>
    </citation>
    <scope>NUCLEOTIDE SEQUENCE</scope>
    <source>
        <strain evidence="3">YMB-B2</strain>
    </source>
</reference>
<dbReference type="AlphaFoldDB" id="A0A9X1LN75"/>
<organism evidence="3 4">
    <name type="scientific">Microbacterium tenebrionis</name>
    <dbReference type="NCBI Taxonomy" id="2830665"/>
    <lineage>
        <taxon>Bacteria</taxon>
        <taxon>Bacillati</taxon>
        <taxon>Actinomycetota</taxon>
        <taxon>Actinomycetes</taxon>
        <taxon>Micrococcales</taxon>
        <taxon>Microbacteriaceae</taxon>
        <taxon>Microbacterium</taxon>
    </lineage>
</organism>
<dbReference type="RefSeq" id="WP_227530033.1">
    <property type="nucleotide sequence ID" value="NZ_JAGTTM010000001.1"/>
</dbReference>
<dbReference type="InterPro" id="IPR050625">
    <property type="entry name" value="ParA/MinD_ATPase"/>
</dbReference>
<dbReference type="EMBL" id="JAGTTM010000001">
    <property type="protein sequence ID" value="MCC2028834.1"/>
    <property type="molecule type" value="Genomic_DNA"/>
</dbReference>
<evidence type="ECO:0000256" key="1">
    <source>
        <dbReference type="SAM" id="MobiDB-lite"/>
    </source>
</evidence>
<dbReference type="SUPFAM" id="SSF52540">
    <property type="entry name" value="P-loop containing nucleoside triphosphate hydrolases"/>
    <property type="match status" value="1"/>
</dbReference>